<dbReference type="CDD" id="cd00200">
    <property type="entry name" value="WD40"/>
    <property type="match status" value="1"/>
</dbReference>
<dbReference type="PANTHER" id="PTHR19845">
    <property type="entry name" value="KATANIN P80 SUBUNIT"/>
    <property type="match status" value="1"/>
</dbReference>
<comment type="subcellular location">
    <subcellularLocation>
        <location evidence="1 7">Cytoplasm</location>
        <location evidence="1 7">Cytoskeleton</location>
    </subcellularLocation>
</comment>
<proteinExistence type="inferred from homology"/>
<feature type="region of interest" description="Disordered" evidence="9">
    <location>
        <begin position="576"/>
        <end position="604"/>
    </location>
</feature>
<feature type="compositionally biased region" description="Basic and acidic residues" evidence="9">
    <location>
        <begin position="332"/>
        <end position="356"/>
    </location>
</feature>
<dbReference type="InterPro" id="IPR036322">
    <property type="entry name" value="WD40_repeat_dom_sf"/>
</dbReference>
<dbReference type="PROSITE" id="PS50294">
    <property type="entry name" value="WD_REPEATS_REGION"/>
    <property type="match status" value="4"/>
</dbReference>
<feature type="repeat" description="WD" evidence="8">
    <location>
        <begin position="10"/>
        <end position="52"/>
    </location>
</feature>
<dbReference type="PROSITE" id="PS00678">
    <property type="entry name" value="WD_REPEATS_1"/>
    <property type="match status" value="2"/>
</dbReference>
<evidence type="ECO:0000256" key="6">
    <source>
        <dbReference type="ARBA" id="ARBA00023212"/>
    </source>
</evidence>
<feature type="repeat" description="WD" evidence="8">
    <location>
        <begin position="179"/>
        <end position="220"/>
    </location>
</feature>
<dbReference type="GO" id="GO:0005737">
    <property type="term" value="C:cytoplasm"/>
    <property type="evidence" value="ECO:0007669"/>
    <property type="project" value="UniProtKB-UniRule"/>
</dbReference>
<dbReference type="FunFam" id="2.130.10.10:FF:000183">
    <property type="entry name" value="Katanin p80 WD40 repeat-containing subunit B1"/>
    <property type="match status" value="1"/>
</dbReference>
<feature type="repeat" description="WD" evidence="8">
    <location>
        <begin position="53"/>
        <end position="94"/>
    </location>
</feature>
<evidence type="ECO:0000313" key="11">
    <source>
        <dbReference type="EMBL" id="KAK3274882.1"/>
    </source>
</evidence>
<dbReference type="InterPro" id="IPR020472">
    <property type="entry name" value="WD40_PAC1"/>
</dbReference>
<dbReference type="InterPro" id="IPR028021">
    <property type="entry name" value="Katanin_C-terminal"/>
</dbReference>
<keyword evidence="3 8" id="KW-0853">WD repeat</keyword>
<dbReference type="GO" id="GO:0005874">
    <property type="term" value="C:microtubule"/>
    <property type="evidence" value="ECO:0007669"/>
    <property type="project" value="UniProtKB-KW"/>
</dbReference>
<dbReference type="GO" id="GO:0008017">
    <property type="term" value="F:microtubule binding"/>
    <property type="evidence" value="ECO:0007669"/>
    <property type="project" value="UniProtKB-UniRule"/>
</dbReference>
<evidence type="ECO:0000256" key="3">
    <source>
        <dbReference type="ARBA" id="ARBA00022574"/>
    </source>
</evidence>
<keyword evidence="6 7" id="KW-0206">Cytoskeleton</keyword>
<feature type="compositionally biased region" description="Basic and acidic residues" evidence="9">
    <location>
        <begin position="576"/>
        <end position="602"/>
    </location>
</feature>
<evidence type="ECO:0000256" key="9">
    <source>
        <dbReference type="SAM" id="MobiDB-lite"/>
    </source>
</evidence>
<evidence type="ECO:0000256" key="8">
    <source>
        <dbReference type="PROSITE-ProRule" id="PRU00221"/>
    </source>
</evidence>
<dbReference type="GO" id="GO:0008352">
    <property type="term" value="C:katanin complex"/>
    <property type="evidence" value="ECO:0007669"/>
    <property type="project" value="InterPro"/>
</dbReference>
<accession>A0AAE0GB53</accession>
<feature type="region of interest" description="Disordered" evidence="9">
    <location>
        <begin position="308"/>
        <end position="520"/>
    </location>
</feature>
<dbReference type="PANTHER" id="PTHR19845:SF0">
    <property type="entry name" value="KATANIN P80 WD40 REPEAT-CONTAINING SUBUNIT B1"/>
    <property type="match status" value="1"/>
</dbReference>
<dbReference type="Pfam" id="PF00400">
    <property type="entry name" value="WD40"/>
    <property type="match status" value="6"/>
</dbReference>
<evidence type="ECO:0000259" key="10">
    <source>
        <dbReference type="Pfam" id="PF13925"/>
    </source>
</evidence>
<feature type="compositionally biased region" description="Polar residues" evidence="9">
    <location>
        <begin position="389"/>
        <end position="403"/>
    </location>
</feature>
<dbReference type="HAMAP" id="MF_03022">
    <property type="entry name" value="Katanin_p80_B1"/>
    <property type="match status" value="1"/>
</dbReference>
<comment type="similarity">
    <text evidence="7">Belongs to the WD repeat KATNB1 family.</text>
</comment>
<dbReference type="SMART" id="SM00320">
    <property type="entry name" value="WD40"/>
    <property type="match status" value="6"/>
</dbReference>
<dbReference type="InterPro" id="IPR015943">
    <property type="entry name" value="WD40/YVTN_repeat-like_dom_sf"/>
</dbReference>
<feature type="region of interest" description="Disordered" evidence="9">
    <location>
        <begin position="537"/>
        <end position="562"/>
    </location>
</feature>
<dbReference type="SUPFAM" id="SSF50978">
    <property type="entry name" value="WD40 repeat-like"/>
    <property type="match status" value="1"/>
</dbReference>
<organism evidence="11 12">
    <name type="scientific">Cymbomonas tetramitiformis</name>
    <dbReference type="NCBI Taxonomy" id="36881"/>
    <lineage>
        <taxon>Eukaryota</taxon>
        <taxon>Viridiplantae</taxon>
        <taxon>Chlorophyta</taxon>
        <taxon>Pyramimonadophyceae</taxon>
        <taxon>Pyramimonadales</taxon>
        <taxon>Pyramimonadaceae</taxon>
        <taxon>Cymbomonas</taxon>
    </lineage>
</organism>
<evidence type="ECO:0000256" key="1">
    <source>
        <dbReference type="ARBA" id="ARBA00004245"/>
    </source>
</evidence>
<keyword evidence="4 7" id="KW-0493">Microtubule</keyword>
<dbReference type="AlphaFoldDB" id="A0AAE0GB53"/>
<feature type="repeat" description="WD" evidence="8">
    <location>
        <begin position="95"/>
        <end position="136"/>
    </location>
</feature>
<evidence type="ECO:0000256" key="7">
    <source>
        <dbReference type="HAMAP-Rule" id="MF_03022"/>
    </source>
</evidence>
<dbReference type="Proteomes" id="UP001190700">
    <property type="component" value="Unassembled WGS sequence"/>
</dbReference>
<dbReference type="GO" id="GO:0007019">
    <property type="term" value="P:microtubule depolymerization"/>
    <property type="evidence" value="ECO:0007669"/>
    <property type="project" value="TreeGrafter"/>
</dbReference>
<dbReference type="GO" id="GO:0051013">
    <property type="term" value="P:microtubule severing"/>
    <property type="evidence" value="ECO:0007669"/>
    <property type="project" value="UniProtKB-UniRule"/>
</dbReference>
<dbReference type="InterPro" id="IPR026962">
    <property type="entry name" value="KTNB1"/>
</dbReference>
<dbReference type="InterPro" id="IPR001680">
    <property type="entry name" value="WD40_rpt"/>
</dbReference>
<comment type="function">
    <text evidence="7">May participate in a complex which severs microtubules in an ATP-dependent manner. Microtubule severing may promote rapid reorganization of cellular microtubule arrays.</text>
</comment>
<comment type="caution">
    <text evidence="11">The sequence shown here is derived from an EMBL/GenBank/DDBJ whole genome shotgun (WGS) entry which is preliminary data.</text>
</comment>
<dbReference type="Pfam" id="PF13925">
    <property type="entry name" value="Katanin_con80"/>
    <property type="match status" value="1"/>
</dbReference>
<name>A0AAE0GB53_9CHLO</name>
<feature type="compositionally biased region" description="Basic and acidic residues" evidence="9">
    <location>
        <begin position="487"/>
        <end position="505"/>
    </location>
</feature>
<dbReference type="PRINTS" id="PR00320">
    <property type="entry name" value="GPROTEINBRPT"/>
</dbReference>
<keyword evidence="12" id="KW-1185">Reference proteome</keyword>
<protein>
    <recommendedName>
        <fullName evidence="7">Katanin p80 WD40 repeat-containing subunit B1 homolog</fullName>
    </recommendedName>
</protein>
<feature type="repeat" description="WD" evidence="8">
    <location>
        <begin position="137"/>
        <end position="178"/>
    </location>
</feature>
<dbReference type="EMBL" id="LGRX02007497">
    <property type="protein sequence ID" value="KAK3274882.1"/>
    <property type="molecule type" value="Genomic_DNA"/>
</dbReference>
<gene>
    <name evidence="11" type="ORF">CYMTET_16960</name>
</gene>
<dbReference type="Gene3D" id="2.130.10.10">
    <property type="entry name" value="YVTN repeat-like/Quinoprotein amine dehydrogenase"/>
    <property type="match status" value="2"/>
</dbReference>
<keyword evidence="5" id="KW-0677">Repeat</keyword>
<sequence length="770" mass="82853">MKAAHKLQEFTAHAGNVNCLKIGRKSSGVMVTGGDDKKVNMWAVGKSAAILNLSGHQSPVECVTFDAAEEVVVAGAASGTIKLWDLEEAKVVRTLTGHRSNCISVDFHPFGEFFASGSLDTNLKVWDIRRKGCITTYKGHTKGITQVRFSPDGRWVVSGGEDSVVKLWDLTAGKMMTEFKQHEGPIRAIEFHPYEFLMATGSQDRTVKFWDLESFDMVASAGPDSTAVRAVAFAPDGQHLLSATPDHLKVWAWEPEQNMDIVDVGWSKVSDLSVHEDKLLGCSFFNSQALPRNRTPPKRDRVVAMNAPRPAMSKGGEPPPPSLTAPGIPTDRYAEPRVRDHARDGGAEALRERGTVGRDPPTVGRDPPSYSVQREPLRERLHTAGPRGTQGTTSRPVTGQQRPVTGGQRPISGQRERMGSEGHSNSAAARDPQIELYLPRGDSSAGRVGALPQRDPSPSLYQPHTSAPPQPAAQTSSCVGTSPPREMPYREIPSHGRVAAERAEAKSPPTETPHKVSVSTGMGDTLMRGQLQAMLQQPMGDQVPSSSPPRRREDGQGLGMGVNESELNDALRRVEIRGHSRGGDGCSEGRGEGRGEGRHHGGDMPIGLDFNAFVPKPSGTAAGKGGGGDVDDMEMIQKMSASHKTMCGILSVRHTNLQAVRSFWCKGNTRGTLEVLPLSEQAALASSLLSPCPKIGGVAQALQKVGDLSVLVDFLSIVGEQSKFLTLDTSAAMMPQLAELLDSEHSKYVTTAMGVLKRILEAFGGRTWVP</sequence>
<dbReference type="PROSITE" id="PS50082">
    <property type="entry name" value="WD_REPEATS_2"/>
    <property type="match status" value="5"/>
</dbReference>
<reference evidence="11 12" key="1">
    <citation type="journal article" date="2015" name="Genome Biol. Evol.">
        <title>Comparative Genomics of a Bacterivorous Green Alga Reveals Evolutionary Causalities and Consequences of Phago-Mixotrophic Mode of Nutrition.</title>
        <authorList>
            <person name="Burns J.A."/>
            <person name="Paasch A."/>
            <person name="Narechania A."/>
            <person name="Kim E."/>
        </authorList>
    </citation>
    <scope>NUCLEOTIDE SEQUENCE [LARGE SCALE GENOMIC DNA]</scope>
    <source>
        <strain evidence="11 12">PLY_AMNH</strain>
    </source>
</reference>
<evidence type="ECO:0000256" key="4">
    <source>
        <dbReference type="ARBA" id="ARBA00022701"/>
    </source>
</evidence>
<evidence type="ECO:0000313" key="12">
    <source>
        <dbReference type="Proteomes" id="UP001190700"/>
    </source>
</evidence>
<feature type="domain" description="Katanin p80 subunit C-terminal" evidence="10">
    <location>
        <begin position="696"/>
        <end position="764"/>
    </location>
</feature>
<evidence type="ECO:0000256" key="2">
    <source>
        <dbReference type="ARBA" id="ARBA00022490"/>
    </source>
</evidence>
<dbReference type="InterPro" id="IPR019775">
    <property type="entry name" value="WD40_repeat_CS"/>
</dbReference>
<keyword evidence="2 7" id="KW-0963">Cytoplasm</keyword>
<evidence type="ECO:0000256" key="5">
    <source>
        <dbReference type="ARBA" id="ARBA00022737"/>
    </source>
</evidence>